<dbReference type="GO" id="GO:0005524">
    <property type="term" value="F:ATP binding"/>
    <property type="evidence" value="ECO:0007669"/>
    <property type="project" value="UniProtKB-KW"/>
</dbReference>
<organism evidence="6 7">
    <name type="scientific">Candidatus Shapirobacteria bacterium CG11_big_fil_rev_8_21_14_0_20_40_12</name>
    <dbReference type="NCBI Taxonomy" id="1974889"/>
    <lineage>
        <taxon>Bacteria</taxon>
        <taxon>Candidatus Shapironibacteriota</taxon>
    </lineage>
</organism>
<evidence type="ECO:0000313" key="6">
    <source>
        <dbReference type="EMBL" id="PIQ69749.1"/>
    </source>
</evidence>
<dbReference type="SUPFAM" id="SSF53244">
    <property type="entry name" value="MurD-like peptide ligases, peptide-binding domain"/>
    <property type="match status" value="1"/>
</dbReference>
<evidence type="ECO:0000259" key="4">
    <source>
        <dbReference type="Pfam" id="PF02875"/>
    </source>
</evidence>
<dbReference type="InterPro" id="IPR036565">
    <property type="entry name" value="Mur-like_cat_sf"/>
</dbReference>
<dbReference type="Proteomes" id="UP000231371">
    <property type="component" value="Unassembled WGS sequence"/>
</dbReference>
<dbReference type="PANTHER" id="PTHR43024:SF1">
    <property type="entry name" value="UDP-N-ACETYLMURAMOYL-TRIPEPTIDE--D-ALANYL-D-ALANINE LIGASE"/>
    <property type="match status" value="1"/>
</dbReference>
<name>A0A2H0KER8_9BACT</name>
<dbReference type="Gene3D" id="3.90.190.20">
    <property type="entry name" value="Mur ligase, C-terminal domain"/>
    <property type="match status" value="1"/>
</dbReference>
<evidence type="ECO:0008006" key="8">
    <source>
        <dbReference type="Google" id="ProtNLM"/>
    </source>
</evidence>
<dbReference type="InterPro" id="IPR004101">
    <property type="entry name" value="Mur_ligase_C"/>
</dbReference>
<dbReference type="PANTHER" id="PTHR43024">
    <property type="entry name" value="UDP-N-ACETYLMURAMOYL-TRIPEPTIDE--D-ALANYL-D-ALANINE LIGASE"/>
    <property type="match status" value="1"/>
</dbReference>
<accession>A0A2H0KER8</accession>
<evidence type="ECO:0000313" key="7">
    <source>
        <dbReference type="Proteomes" id="UP000231371"/>
    </source>
</evidence>
<dbReference type="SUPFAM" id="SSF53623">
    <property type="entry name" value="MurD-like peptide ligases, catalytic domain"/>
    <property type="match status" value="1"/>
</dbReference>
<proteinExistence type="predicted"/>
<keyword evidence="1" id="KW-0436">Ligase</keyword>
<dbReference type="InterPro" id="IPR036615">
    <property type="entry name" value="Mur_ligase_C_dom_sf"/>
</dbReference>
<feature type="domain" description="Mur ligase C-terminal" evidence="4">
    <location>
        <begin position="264"/>
        <end position="344"/>
    </location>
</feature>
<keyword evidence="3" id="KW-0067">ATP-binding</keyword>
<dbReference type="InterPro" id="IPR013221">
    <property type="entry name" value="Mur_ligase_cen"/>
</dbReference>
<dbReference type="Gene3D" id="3.40.1190.10">
    <property type="entry name" value="Mur-like, catalytic domain"/>
    <property type="match status" value="1"/>
</dbReference>
<evidence type="ECO:0000256" key="3">
    <source>
        <dbReference type="ARBA" id="ARBA00022840"/>
    </source>
</evidence>
<dbReference type="AlphaFoldDB" id="A0A2H0KER8"/>
<evidence type="ECO:0000256" key="1">
    <source>
        <dbReference type="ARBA" id="ARBA00022598"/>
    </source>
</evidence>
<protein>
    <recommendedName>
        <fullName evidence="8">Mur ligase central domain-containing protein</fullName>
    </recommendedName>
</protein>
<evidence type="ECO:0000256" key="2">
    <source>
        <dbReference type="ARBA" id="ARBA00022741"/>
    </source>
</evidence>
<reference evidence="6 7" key="1">
    <citation type="submission" date="2017-09" db="EMBL/GenBank/DDBJ databases">
        <title>Depth-based differentiation of microbial function through sediment-hosted aquifers and enrichment of novel symbionts in the deep terrestrial subsurface.</title>
        <authorList>
            <person name="Probst A.J."/>
            <person name="Ladd B."/>
            <person name="Jarett J.K."/>
            <person name="Geller-Mcgrath D.E."/>
            <person name="Sieber C.M."/>
            <person name="Emerson J.B."/>
            <person name="Anantharaman K."/>
            <person name="Thomas B.C."/>
            <person name="Malmstrom R."/>
            <person name="Stieglmeier M."/>
            <person name="Klingl A."/>
            <person name="Woyke T."/>
            <person name="Ryan C.M."/>
            <person name="Banfield J.F."/>
        </authorList>
    </citation>
    <scope>NUCLEOTIDE SEQUENCE [LARGE SCALE GENOMIC DNA]</scope>
    <source>
        <strain evidence="6">CG11_big_fil_rev_8_21_14_0_20_40_12</strain>
    </source>
</reference>
<dbReference type="Pfam" id="PF02875">
    <property type="entry name" value="Mur_ligase_C"/>
    <property type="match status" value="1"/>
</dbReference>
<comment type="caution">
    <text evidence="6">The sequence shown here is derived from an EMBL/GenBank/DDBJ whole genome shotgun (WGS) entry which is preliminary data.</text>
</comment>
<feature type="domain" description="Mur ligase central" evidence="5">
    <location>
        <begin position="103"/>
        <end position="229"/>
    </location>
</feature>
<gene>
    <name evidence="6" type="ORF">COV89_04125</name>
</gene>
<dbReference type="Pfam" id="PF08245">
    <property type="entry name" value="Mur_ligase_M"/>
    <property type="match status" value="1"/>
</dbReference>
<keyword evidence="2" id="KW-0547">Nucleotide-binding</keyword>
<dbReference type="InterPro" id="IPR051046">
    <property type="entry name" value="MurCDEF_CellWall_CoF430Synth"/>
</dbReference>
<dbReference type="GO" id="GO:0016881">
    <property type="term" value="F:acid-amino acid ligase activity"/>
    <property type="evidence" value="ECO:0007669"/>
    <property type="project" value="InterPro"/>
</dbReference>
<dbReference type="EMBL" id="PCVI01000064">
    <property type="protein sequence ID" value="PIQ69749.1"/>
    <property type="molecule type" value="Genomic_DNA"/>
</dbReference>
<evidence type="ECO:0000259" key="5">
    <source>
        <dbReference type="Pfam" id="PF08245"/>
    </source>
</evidence>
<sequence length="388" mass="44462">MKKIKKLLYLLQLEEYDIGRYFAWLEKNDINRFEERKSSLKWTARICSIFALTILLSAFSSREKAVGDANKLAIPLFSFLEEASVLLTKIKLSFYPKPIRIIITGSYGKTTFKEMLAWVLQGKYVVLSTSGNINTRIGIAQMILKKLHKKHEVLIVEAGAYKKGEIKEICELIKPTIGAITVIGWMHLERFGTMENIRKTKMELADFVKDKKNFFYPKENHKFINFEEAITEIGKSLGMAEGEIDKRLRNFVPPKNRLREKKIRENLAIIEDDYNSNPLGFEKALTVLAGYKKWQRIVVTAGMIELGEKQFELNCKLGEEAAKVADMVVVVGETNKDALLAGANKVKGGKRQIVWWPKDKNTDPEISSLFRPPTVILKENDFLPDNYF</sequence>